<proteinExistence type="predicted"/>
<dbReference type="AlphaFoldDB" id="A0A085M7K3"/>
<dbReference type="InterPro" id="IPR052709">
    <property type="entry name" value="Transposase-MT_Hybrid"/>
</dbReference>
<dbReference type="EMBL" id="KL367648">
    <property type="protein sequence ID" value="KFD60787.1"/>
    <property type="molecule type" value="Genomic_DNA"/>
</dbReference>
<gene>
    <name evidence="1" type="ORF">M513_05909</name>
    <name evidence="2" type="ORF">M514_05909</name>
</gene>
<dbReference type="Gene3D" id="3.30.420.10">
    <property type="entry name" value="Ribonuclease H-like superfamily/Ribonuclease H"/>
    <property type="match status" value="1"/>
</dbReference>
<keyword evidence="3" id="KW-1185">Reference proteome</keyword>
<name>A0A085M7K3_9BILA</name>
<dbReference type="InterPro" id="IPR036397">
    <property type="entry name" value="RNaseH_sf"/>
</dbReference>
<evidence type="ECO:0000313" key="1">
    <source>
        <dbReference type="EMBL" id="KFD53199.1"/>
    </source>
</evidence>
<accession>A0A085M7K3</accession>
<evidence type="ECO:0000313" key="3">
    <source>
        <dbReference type="Proteomes" id="UP000030764"/>
    </source>
</evidence>
<evidence type="ECO:0008006" key="4">
    <source>
        <dbReference type="Google" id="ProtNLM"/>
    </source>
</evidence>
<dbReference type="EMBL" id="KL363219">
    <property type="protein sequence ID" value="KFD53199.1"/>
    <property type="molecule type" value="Genomic_DNA"/>
</dbReference>
<dbReference type="PANTHER" id="PTHR46060:SF3">
    <property type="entry name" value="PROTEIN GVQW3"/>
    <property type="match status" value="1"/>
</dbReference>
<organism evidence="1 3">
    <name type="scientific">Trichuris suis</name>
    <name type="common">pig whipworm</name>
    <dbReference type="NCBI Taxonomy" id="68888"/>
    <lineage>
        <taxon>Eukaryota</taxon>
        <taxon>Metazoa</taxon>
        <taxon>Ecdysozoa</taxon>
        <taxon>Nematoda</taxon>
        <taxon>Enoplea</taxon>
        <taxon>Dorylaimia</taxon>
        <taxon>Trichinellida</taxon>
        <taxon>Trichuridae</taxon>
        <taxon>Trichuris</taxon>
    </lineage>
</organism>
<dbReference type="Proteomes" id="UP000030764">
    <property type="component" value="Unassembled WGS sequence"/>
</dbReference>
<protein>
    <recommendedName>
        <fullName evidence="4">Tc1-like transposase DDE domain-containing protein</fullName>
    </recommendedName>
</protein>
<evidence type="ECO:0000313" key="2">
    <source>
        <dbReference type="EMBL" id="KFD60787.1"/>
    </source>
</evidence>
<dbReference type="PANTHER" id="PTHR46060">
    <property type="entry name" value="MARINER MOS1 TRANSPOSASE-LIKE PROTEIN"/>
    <property type="match status" value="1"/>
</dbReference>
<dbReference type="Proteomes" id="UP000030758">
    <property type="component" value="Unassembled WGS sequence"/>
</dbReference>
<sequence length="93" mass="10791">MVVAKGIIHCSQTITAEVDSCEGWRWWPALTNRRKVDLLHYNARQHASSITHDKLDECGIDCLHYPPYSAELFPTDYHFFRAFDVLLRTESVP</sequence>
<reference evidence="1 3" key="1">
    <citation type="journal article" date="2014" name="Nat. Genet.">
        <title>Genome and transcriptome of the porcine whipworm Trichuris suis.</title>
        <authorList>
            <person name="Jex A.R."/>
            <person name="Nejsum P."/>
            <person name="Schwarz E.M."/>
            <person name="Hu L."/>
            <person name="Young N.D."/>
            <person name="Hall R.S."/>
            <person name="Korhonen P.K."/>
            <person name="Liao S."/>
            <person name="Thamsborg S."/>
            <person name="Xia J."/>
            <person name="Xu P."/>
            <person name="Wang S."/>
            <person name="Scheerlinck J.P."/>
            <person name="Hofmann A."/>
            <person name="Sternberg P.W."/>
            <person name="Wang J."/>
            <person name="Gasser R.B."/>
        </authorList>
    </citation>
    <scope>NUCLEOTIDE SEQUENCE [LARGE SCALE GENOMIC DNA]</scope>
    <source>
        <strain evidence="2">DCEP-RM93F</strain>
        <strain evidence="1">DCEP-RM93M</strain>
    </source>
</reference>
<dbReference type="GO" id="GO:0003676">
    <property type="term" value="F:nucleic acid binding"/>
    <property type="evidence" value="ECO:0007669"/>
    <property type="project" value="InterPro"/>
</dbReference>